<dbReference type="Gene3D" id="1.20.1250.20">
    <property type="entry name" value="MFS general substrate transporter like domains"/>
    <property type="match status" value="2"/>
</dbReference>
<dbReference type="Proteomes" id="UP000234275">
    <property type="component" value="Unassembled WGS sequence"/>
</dbReference>
<feature type="transmembrane region" description="Helical" evidence="3">
    <location>
        <begin position="351"/>
        <end position="370"/>
    </location>
</feature>
<organism evidence="5 6">
    <name type="scientific">Aspergillus steynii IBT 23096</name>
    <dbReference type="NCBI Taxonomy" id="1392250"/>
    <lineage>
        <taxon>Eukaryota</taxon>
        <taxon>Fungi</taxon>
        <taxon>Dikarya</taxon>
        <taxon>Ascomycota</taxon>
        <taxon>Pezizomycotina</taxon>
        <taxon>Eurotiomycetes</taxon>
        <taxon>Eurotiomycetidae</taxon>
        <taxon>Eurotiales</taxon>
        <taxon>Aspergillaceae</taxon>
        <taxon>Aspergillus</taxon>
        <taxon>Aspergillus subgen. Circumdati</taxon>
    </lineage>
</organism>
<feature type="transmembrane region" description="Helical" evidence="3">
    <location>
        <begin position="288"/>
        <end position="307"/>
    </location>
</feature>
<comment type="subcellular location">
    <subcellularLocation>
        <location evidence="1">Membrane</location>
        <topology evidence="1">Multi-pass membrane protein</topology>
    </subcellularLocation>
</comment>
<proteinExistence type="inferred from homology"/>
<feature type="transmembrane region" description="Helical" evidence="3">
    <location>
        <begin position="62"/>
        <end position="83"/>
    </location>
</feature>
<keyword evidence="6" id="KW-1185">Reference proteome</keyword>
<protein>
    <submittedName>
        <fullName evidence="5">MFS general substrate transporter</fullName>
    </submittedName>
</protein>
<keyword evidence="3" id="KW-0812">Transmembrane</keyword>
<dbReference type="InterPro" id="IPR036259">
    <property type="entry name" value="MFS_trans_sf"/>
</dbReference>
<dbReference type="AlphaFoldDB" id="A0A2I2G6K2"/>
<feature type="transmembrane region" description="Helical" evidence="3">
    <location>
        <begin position="149"/>
        <end position="172"/>
    </location>
</feature>
<sequence length="411" mass="43824">MTSATAHDADEDRYPEGGLQSWSVVFGAWCAIIPSAGILNSLGVLQAWTSTHQLSDYSASSIGWIYGAFSFFLFSGGMYFGTILDSHGPLLILLPGTIGAVASLIFLSLSQEYYQIFLAFSVLGGLSFSTLLVPPVAAVGHWFNERRGFATGIVFTGGGLGGVSFPLIVLFVAPQIGFAWSIRVIALITAILCAVSCLTIKTRLPPKKTDSFFDLKALRDIKYSSTSAAIFLVELAAAVPSTYIASYALHAGIDEKLSYAMVVFLNAGAIFGRFLPGFIADKWGRFNVMVVTCVMCAVFTLTLWLCANGLAMIISYAVLFGFWSGAAISIPPVCVSQICEIQDYGKRTGTTWAIVSIGSLIGLPIAGAIIESYNGEYTGLIIYAGMLYVASGVAFLISRGICAGWSVKTIF</sequence>
<evidence type="ECO:0000256" key="1">
    <source>
        <dbReference type="ARBA" id="ARBA00004141"/>
    </source>
</evidence>
<keyword evidence="3" id="KW-0472">Membrane</keyword>
<reference evidence="5 6" key="1">
    <citation type="submission" date="2016-12" db="EMBL/GenBank/DDBJ databases">
        <title>The genomes of Aspergillus section Nigri reveals drivers in fungal speciation.</title>
        <authorList>
            <consortium name="DOE Joint Genome Institute"/>
            <person name="Vesth T.C."/>
            <person name="Nybo J."/>
            <person name="Theobald S."/>
            <person name="Brandl J."/>
            <person name="Frisvad J.C."/>
            <person name="Nielsen K.F."/>
            <person name="Lyhne E.K."/>
            <person name="Kogle M.E."/>
            <person name="Kuo A."/>
            <person name="Riley R."/>
            <person name="Clum A."/>
            <person name="Nolan M."/>
            <person name="Lipzen A."/>
            <person name="Salamov A."/>
            <person name="Henrissat B."/>
            <person name="Wiebenga A."/>
            <person name="De Vries R.P."/>
            <person name="Grigoriev I.V."/>
            <person name="Mortensen U.H."/>
            <person name="Andersen M.R."/>
            <person name="Baker S.E."/>
        </authorList>
    </citation>
    <scope>NUCLEOTIDE SEQUENCE [LARGE SCALE GENOMIC DNA]</scope>
    <source>
        <strain evidence="5 6">IBT 23096</strain>
    </source>
</reference>
<dbReference type="InterPro" id="IPR050327">
    <property type="entry name" value="Proton-linked_MCT"/>
</dbReference>
<evidence type="ECO:0000256" key="3">
    <source>
        <dbReference type="SAM" id="Phobius"/>
    </source>
</evidence>
<evidence type="ECO:0000313" key="5">
    <source>
        <dbReference type="EMBL" id="PLB48493.1"/>
    </source>
</evidence>
<dbReference type="GO" id="GO:0022857">
    <property type="term" value="F:transmembrane transporter activity"/>
    <property type="evidence" value="ECO:0007669"/>
    <property type="project" value="InterPro"/>
</dbReference>
<dbReference type="InterPro" id="IPR020846">
    <property type="entry name" value="MFS_dom"/>
</dbReference>
<dbReference type="PROSITE" id="PS50850">
    <property type="entry name" value="MFS"/>
    <property type="match status" value="1"/>
</dbReference>
<feature type="transmembrane region" description="Helical" evidence="3">
    <location>
        <begin position="116"/>
        <end position="137"/>
    </location>
</feature>
<dbReference type="OrthoDB" id="410267at2759"/>
<dbReference type="VEuPathDB" id="FungiDB:P170DRAFT_477108"/>
<dbReference type="EMBL" id="MSFO01000005">
    <property type="protein sequence ID" value="PLB48493.1"/>
    <property type="molecule type" value="Genomic_DNA"/>
</dbReference>
<dbReference type="GO" id="GO:0016020">
    <property type="term" value="C:membrane"/>
    <property type="evidence" value="ECO:0007669"/>
    <property type="project" value="UniProtKB-SubCell"/>
</dbReference>
<dbReference type="PANTHER" id="PTHR11360:SF240">
    <property type="entry name" value="MONOCARBOXYLATE TRANSPORTER (EUROFUNG)-RELATED"/>
    <property type="match status" value="1"/>
</dbReference>
<evidence type="ECO:0000259" key="4">
    <source>
        <dbReference type="PROSITE" id="PS50850"/>
    </source>
</evidence>
<gene>
    <name evidence="5" type="ORF">P170DRAFT_477108</name>
</gene>
<feature type="transmembrane region" description="Helical" evidence="3">
    <location>
        <begin position="257"/>
        <end position="276"/>
    </location>
</feature>
<dbReference type="PANTHER" id="PTHR11360">
    <property type="entry name" value="MONOCARBOXYLATE TRANSPORTER"/>
    <property type="match status" value="1"/>
</dbReference>
<evidence type="ECO:0000313" key="6">
    <source>
        <dbReference type="Proteomes" id="UP000234275"/>
    </source>
</evidence>
<dbReference type="InterPro" id="IPR011701">
    <property type="entry name" value="MFS"/>
</dbReference>
<feature type="transmembrane region" description="Helical" evidence="3">
    <location>
        <begin position="313"/>
        <end position="339"/>
    </location>
</feature>
<accession>A0A2I2G6K2</accession>
<comment type="similarity">
    <text evidence="2">Belongs to the major facilitator superfamily. Monocarboxylate porter (TC 2.A.1.13) family.</text>
</comment>
<dbReference type="SUPFAM" id="SSF103473">
    <property type="entry name" value="MFS general substrate transporter"/>
    <property type="match status" value="1"/>
</dbReference>
<dbReference type="GeneID" id="36561114"/>
<feature type="transmembrane region" description="Helical" evidence="3">
    <location>
        <begin position="21"/>
        <end position="42"/>
    </location>
</feature>
<dbReference type="RefSeq" id="XP_024703795.1">
    <property type="nucleotide sequence ID" value="XM_024853416.1"/>
</dbReference>
<dbReference type="Pfam" id="PF07690">
    <property type="entry name" value="MFS_1"/>
    <property type="match status" value="1"/>
</dbReference>
<feature type="transmembrane region" description="Helical" evidence="3">
    <location>
        <begin position="178"/>
        <end position="200"/>
    </location>
</feature>
<feature type="domain" description="Major facilitator superfamily (MFS) profile" evidence="4">
    <location>
        <begin position="1"/>
        <end position="402"/>
    </location>
</feature>
<evidence type="ECO:0000256" key="2">
    <source>
        <dbReference type="ARBA" id="ARBA00006727"/>
    </source>
</evidence>
<feature type="transmembrane region" description="Helical" evidence="3">
    <location>
        <begin position="90"/>
        <end position="110"/>
    </location>
</feature>
<name>A0A2I2G6K2_9EURO</name>
<keyword evidence="3" id="KW-1133">Transmembrane helix</keyword>
<comment type="caution">
    <text evidence="5">The sequence shown here is derived from an EMBL/GenBank/DDBJ whole genome shotgun (WGS) entry which is preliminary data.</text>
</comment>
<feature type="transmembrane region" description="Helical" evidence="3">
    <location>
        <begin position="382"/>
        <end position="407"/>
    </location>
</feature>